<proteinExistence type="predicted"/>
<evidence type="ECO:0000256" key="1">
    <source>
        <dbReference type="SAM" id="MobiDB-lite"/>
    </source>
</evidence>
<dbReference type="EMBL" id="BJHV01000001">
    <property type="protein sequence ID" value="GDY46495.1"/>
    <property type="molecule type" value="Genomic_DNA"/>
</dbReference>
<dbReference type="Proteomes" id="UP000299290">
    <property type="component" value="Unassembled WGS sequence"/>
</dbReference>
<evidence type="ECO:0000313" key="2">
    <source>
        <dbReference type="EMBL" id="GDY46495.1"/>
    </source>
</evidence>
<reference evidence="2 3" key="1">
    <citation type="journal article" date="2020" name="Int. J. Syst. Evol. Microbiol.">
        <title>Reclassification of Streptomyces castelarensis and Streptomyces sporoclivatus as later heterotypic synonyms of Streptomyces antimycoticus.</title>
        <authorList>
            <person name="Komaki H."/>
            <person name="Tamura T."/>
        </authorList>
    </citation>
    <scope>NUCLEOTIDE SEQUENCE [LARGE SCALE GENOMIC DNA]</scope>
    <source>
        <strain evidence="2 3">NBRC 12839</strain>
    </source>
</reference>
<feature type="compositionally biased region" description="Polar residues" evidence="1">
    <location>
        <begin position="1"/>
        <end position="18"/>
    </location>
</feature>
<accession>A0A4D4KC06</accession>
<dbReference type="RefSeq" id="WP_137968024.1">
    <property type="nucleotide sequence ID" value="NZ_BJHV01000001.1"/>
</dbReference>
<comment type="caution">
    <text evidence="2">The sequence shown here is derived from an EMBL/GenBank/DDBJ whole genome shotgun (WGS) entry which is preliminary data.</text>
</comment>
<organism evidence="2 3">
    <name type="scientific">Streptomyces antimycoticus</name>
    <dbReference type="NCBI Taxonomy" id="68175"/>
    <lineage>
        <taxon>Bacteria</taxon>
        <taxon>Bacillati</taxon>
        <taxon>Actinomycetota</taxon>
        <taxon>Actinomycetes</taxon>
        <taxon>Kitasatosporales</taxon>
        <taxon>Streptomycetaceae</taxon>
        <taxon>Streptomyces</taxon>
        <taxon>Streptomyces violaceusniger group</taxon>
    </lineage>
</organism>
<gene>
    <name evidence="2" type="ORF">SANT12839_073770</name>
</gene>
<keyword evidence="3" id="KW-1185">Reference proteome</keyword>
<sequence>MDSPLSSPRSHTSPSTYTGPGETALRTALGNDGYATLRRHRRLTDTALGPLAELLWTTAQEADRLHGELRYYARNTCDHLRHVPAHANQTEAVPLGFLQHTSRAIDVNATRYAQQMNQLNLVIEAYKLALLAA</sequence>
<dbReference type="AlphaFoldDB" id="A0A4D4KC06"/>
<evidence type="ECO:0000313" key="3">
    <source>
        <dbReference type="Proteomes" id="UP000299290"/>
    </source>
</evidence>
<protein>
    <submittedName>
        <fullName evidence="2">Uncharacterized protein</fullName>
    </submittedName>
</protein>
<feature type="region of interest" description="Disordered" evidence="1">
    <location>
        <begin position="1"/>
        <end position="25"/>
    </location>
</feature>
<name>A0A4D4KC06_9ACTN</name>